<evidence type="ECO:0000256" key="5">
    <source>
        <dbReference type="ARBA" id="ARBA00022737"/>
    </source>
</evidence>
<dbReference type="GO" id="GO:0035494">
    <property type="term" value="P:SNARE complex disassembly"/>
    <property type="evidence" value="ECO:0007669"/>
    <property type="project" value="InterPro"/>
</dbReference>
<dbReference type="AlphaFoldDB" id="A0A6P7T991"/>
<evidence type="ECO:0000256" key="2">
    <source>
        <dbReference type="ARBA" id="ARBA00006914"/>
    </source>
</evidence>
<comment type="function">
    <text evidence="9">Required for vesicle-mediated transport. Catalyzes the fusion of transport vesicles within the Golgi cisternae. Is also required for transport from the endoplasmic reticulum to the Golgi stack. Seems to function as a fusion protein required for the delivery of cargo proteins to all compartments of the Golgi stack independent of vesicle origin.</text>
</comment>
<evidence type="ECO:0000313" key="13">
    <source>
        <dbReference type="RefSeq" id="XP_029647409.2"/>
    </source>
</evidence>
<evidence type="ECO:0000256" key="7">
    <source>
        <dbReference type="ARBA" id="ARBA00022840"/>
    </source>
</evidence>
<dbReference type="InterPro" id="IPR003960">
    <property type="entry name" value="ATPase_AAA_CS"/>
</dbReference>
<dbReference type="SUPFAM" id="SSF54585">
    <property type="entry name" value="Cdc48 domain 2-like"/>
    <property type="match status" value="1"/>
</dbReference>
<dbReference type="Gene3D" id="3.10.330.10">
    <property type="match status" value="1"/>
</dbReference>
<dbReference type="KEGG" id="osn:115221374"/>
<evidence type="ECO:0000256" key="8">
    <source>
        <dbReference type="ARBA" id="ARBA00022927"/>
    </source>
</evidence>
<dbReference type="GO" id="GO:0006891">
    <property type="term" value="P:intra-Golgi vesicle-mediated transport"/>
    <property type="evidence" value="ECO:0007669"/>
    <property type="project" value="TreeGrafter"/>
</dbReference>
<evidence type="ECO:0000256" key="1">
    <source>
        <dbReference type="ARBA" id="ARBA00004496"/>
    </source>
</evidence>
<dbReference type="PANTHER" id="PTHR23078:SF3">
    <property type="entry name" value="VESICLE-FUSING ATPASE"/>
    <property type="match status" value="1"/>
</dbReference>
<comment type="catalytic activity">
    <reaction evidence="9">
        <text>ATP + H2O = ADP + phosphate + H(+)</text>
        <dbReference type="Rhea" id="RHEA:13065"/>
        <dbReference type="ChEBI" id="CHEBI:15377"/>
        <dbReference type="ChEBI" id="CHEBI:15378"/>
        <dbReference type="ChEBI" id="CHEBI:30616"/>
        <dbReference type="ChEBI" id="CHEBI:43474"/>
        <dbReference type="ChEBI" id="CHEBI:456216"/>
        <dbReference type="EC" id="3.6.4.6"/>
    </reaction>
</comment>
<dbReference type="GO" id="GO:0005795">
    <property type="term" value="C:Golgi stack"/>
    <property type="evidence" value="ECO:0007669"/>
    <property type="project" value="TreeGrafter"/>
</dbReference>
<evidence type="ECO:0000256" key="6">
    <source>
        <dbReference type="ARBA" id="ARBA00022741"/>
    </source>
</evidence>
<proteinExistence type="inferred from homology"/>
<keyword evidence="7 9" id="KW-0067">ATP-binding</keyword>
<accession>A0A6P7T991</accession>
<dbReference type="PROSITE" id="PS00674">
    <property type="entry name" value="AAA"/>
    <property type="match status" value="1"/>
</dbReference>
<dbReference type="InterPro" id="IPR029067">
    <property type="entry name" value="CDC48_domain_2-like_sf"/>
</dbReference>
<gene>
    <name evidence="12 13" type="primary">LOC115221374</name>
</gene>
<keyword evidence="9" id="KW-0479">Metal-binding</keyword>
<dbReference type="SUPFAM" id="SSF52540">
    <property type="entry name" value="P-loop containing nucleoside triphosphate hydrolases"/>
    <property type="match status" value="2"/>
</dbReference>
<sequence>MDHVTRVYCTILQRWRRASSEPPPLVLPHSQQTASPQPHTFLPPAMSKPYIIDKCPGSELTFTNCAIFSTVDDFITKSIKYVIIKNPRGIDYKISVIHSDQVGRSRVTFNALHRNWASLPLNQKVDVTPIPEGSLDSIESIIVDIDFFSKKKISNDPMDSECITNEFIQKFTGILFSVGMPFAFEFEMKKTVFSASVKEIKVFDIANQVGGTAGVRGGITGRLLSTTNIKFLASEHSAIVLVGKNKGYTSVISPDWDFTKMGIGGLDNEFSTIFRRAFASRVFPPDIVKQLGVRHVKGILLFGPPGTGKTLIARKIGQMLNATEPKIVNGPQILDKYVGESEANIRKLFADAEEEEKARGSNSRLHIIIFDEIDAICKQRGTVGGGTGVHDTVVNQLLTKIDGVEQLNNILVIGMTNRRDLIDDALTRPGRMEVQMEIGLPDEKGRVDILKIHTKSMRESKLLHDEVNLKEIASKTKNFSGAELEGLVRCAVSTAMNSLIKGSNKAEIDPTEAENVRITHDDFLSSLDDIKPAFGRSDFNFSSFFPNGIIEWGDSVREVLQYGNLLISQIKNSTKTPLLTMLLHGAPGAGKSAFAAYLMANSDLPFVKICSPEQMIGYSEMAKVQYIRKMFEDAYKSPLSCILLDDIERIIDYVAIGPRFSNNVLQCLLVLLKRCPPMGRRLLIFGTTGLKDVLTEMGMLNAFMANQHVSVLTKPDHVMVALQELEIFNSNDLEKIRDRIGDRRFHLPIKKLLMIAEFARQVDEKERLQQLLHRFEDEGCMFLDNM</sequence>
<evidence type="ECO:0000259" key="10">
    <source>
        <dbReference type="SMART" id="SM00382"/>
    </source>
</evidence>
<keyword evidence="11" id="KW-1185">Reference proteome</keyword>
<keyword evidence="8 9" id="KW-0653">Protein transport</keyword>
<dbReference type="InterPro" id="IPR003593">
    <property type="entry name" value="AAA+_ATPase"/>
</dbReference>
<dbReference type="Pfam" id="PF00004">
    <property type="entry name" value="AAA"/>
    <property type="match status" value="2"/>
</dbReference>
<dbReference type="Pfam" id="PF17862">
    <property type="entry name" value="AAA_lid_3"/>
    <property type="match status" value="1"/>
</dbReference>
<evidence type="ECO:0000256" key="9">
    <source>
        <dbReference type="RuleBase" id="RU367045"/>
    </source>
</evidence>
<reference evidence="12 13" key="1">
    <citation type="submission" date="2025-08" db="UniProtKB">
        <authorList>
            <consortium name="RefSeq"/>
        </authorList>
    </citation>
    <scope>IDENTIFICATION</scope>
</reference>
<keyword evidence="4 9" id="KW-0963">Cytoplasm</keyword>
<evidence type="ECO:0000256" key="3">
    <source>
        <dbReference type="ARBA" id="ARBA00022448"/>
    </source>
</evidence>
<feature type="domain" description="AAA+ ATPase" evidence="10">
    <location>
        <begin position="577"/>
        <end position="715"/>
    </location>
</feature>
<dbReference type="GO" id="GO:0016887">
    <property type="term" value="F:ATP hydrolysis activity"/>
    <property type="evidence" value="ECO:0007669"/>
    <property type="project" value="InterPro"/>
</dbReference>
<comment type="similarity">
    <text evidence="2 9">Belongs to the AAA ATPase family.</text>
</comment>
<dbReference type="InterPro" id="IPR041569">
    <property type="entry name" value="AAA_lid_3"/>
</dbReference>
<keyword evidence="9" id="KW-0378">Hydrolase</keyword>
<dbReference type="PANTHER" id="PTHR23078">
    <property type="entry name" value="VESICULAR-FUSION PROTEIN NSF"/>
    <property type="match status" value="1"/>
</dbReference>
<evidence type="ECO:0000313" key="12">
    <source>
        <dbReference type="RefSeq" id="XP_029647408.2"/>
    </source>
</evidence>
<dbReference type="FunFam" id="3.40.50.300:FF:000187">
    <property type="entry name" value="Vesicular-fusion ATPase SEC18"/>
    <property type="match status" value="1"/>
</dbReference>
<organism evidence="11 13">
    <name type="scientific">Octopus sinensis</name>
    <name type="common">East Asian common octopus</name>
    <dbReference type="NCBI Taxonomy" id="2607531"/>
    <lineage>
        <taxon>Eukaryota</taxon>
        <taxon>Metazoa</taxon>
        <taxon>Spiralia</taxon>
        <taxon>Lophotrochozoa</taxon>
        <taxon>Mollusca</taxon>
        <taxon>Cephalopoda</taxon>
        <taxon>Coleoidea</taxon>
        <taxon>Octopodiformes</taxon>
        <taxon>Octopoda</taxon>
        <taxon>Incirrata</taxon>
        <taxon>Octopodidae</taxon>
        <taxon>Octopus</taxon>
    </lineage>
</organism>
<dbReference type="Pfam" id="PF21964">
    <property type="entry name" value="NSF_ATPase_lid"/>
    <property type="match status" value="1"/>
</dbReference>
<feature type="domain" description="AAA+ ATPase" evidence="10">
    <location>
        <begin position="295"/>
        <end position="442"/>
    </location>
</feature>
<dbReference type="FunFam" id="1.10.8.60:FF:000026">
    <property type="entry name" value="vesicle-fusing ATPase isoform X1"/>
    <property type="match status" value="1"/>
</dbReference>
<keyword evidence="3 9" id="KW-0813">Transport</keyword>
<dbReference type="RefSeq" id="XP_029647409.2">
    <property type="nucleotide sequence ID" value="XM_029791549.2"/>
</dbReference>
<dbReference type="InterPro" id="IPR054419">
    <property type="entry name" value="NSF_ATPase_lid"/>
</dbReference>
<dbReference type="SUPFAM" id="SSF50692">
    <property type="entry name" value="ADC-like"/>
    <property type="match status" value="1"/>
</dbReference>
<keyword evidence="9" id="KW-0931">ER-Golgi transport</keyword>
<dbReference type="Proteomes" id="UP000515154">
    <property type="component" value="Linkage group LG18"/>
</dbReference>
<name>A0A6P7T991_9MOLL</name>
<dbReference type="InterPro" id="IPR009010">
    <property type="entry name" value="Asp_de-COase-like_dom_sf"/>
</dbReference>
<keyword evidence="9" id="KW-0460">Magnesium</keyword>
<dbReference type="GO" id="GO:0043001">
    <property type="term" value="P:Golgi to plasma membrane protein transport"/>
    <property type="evidence" value="ECO:0007669"/>
    <property type="project" value="TreeGrafter"/>
</dbReference>
<dbReference type="RefSeq" id="XP_029647408.2">
    <property type="nucleotide sequence ID" value="XM_029791548.2"/>
</dbReference>
<comment type="subcellular location">
    <subcellularLocation>
        <location evidence="1 9">Cytoplasm</location>
    </subcellularLocation>
</comment>
<dbReference type="InterPro" id="IPR003959">
    <property type="entry name" value="ATPase_AAA_core"/>
</dbReference>
<comment type="cofactor">
    <cofactor evidence="9">
        <name>Mg(2+)</name>
        <dbReference type="ChEBI" id="CHEBI:18420"/>
    </cofactor>
    <text evidence="9">Binds 1 Mg(2+) ion per subunit.</text>
</comment>
<dbReference type="InterPro" id="IPR027417">
    <property type="entry name" value="P-loop_NTPase"/>
</dbReference>
<evidence type="ECO:0000256" key="4">
    <source>
        <dbReference type="ARBA" id="ARBA00022490"/>
    </source>
</evidence>
<dbReference type="InterPro" id="IPR039812">
    <property type="entry name" value="Vesicle-fus_ATPase"/>
</dbReference>
<dbReference type="FunFam" id="3.40.50.300:FF:000166">
    <property type="entry name" value="vesicle-fusing ATPase isoform X1"/>
    <property type="match status" value="1"/>
</dbReference>
<dbReference type="GO" id="GO:0005524">
    <property type="term" value="F:ATP binding"/>
    <property type="evidence" value="ECO:0007669"/>
    <property type="project" value="UniProtKB-UniRule"/>
</dbReference>
<protein>
    <recommendedName>
        <fullName evidence="9">Vesicle-fusing ATPase</fullName>
        <ecNumber evidence="9">3.6.4.6</ecNumber>
    </recommendedName>
</protein>
<keyword evidence="6 9" id="KW-0547">Nucleotide-binding</keyword>
<keyword evidence="5" id="KW-0677">Repeat</keyword>
<dbReference type="Gene3D" id="2.40.40.20">
    <property type="match status" value="1"/>
</dbReference>
<evidence type="ECO:0000313" key="11">
    <source>
        <dbReference type="Proteomes" id="UP000515154"/>
    </source>
</evidence>
<dbReference type="Gene3D" id="1.10.8.60">
    <property type="match status" value="2"/>
</dbReference>
<dbReference type="SMART" id="SM00382">
    <property type="entry name" value="AAA"/>
    <property type="match status" value="2"/>
</dbReference>
<dbReference type="EC" id="3.6.4.6" evidence="9"/>
<dbReference type="Gene3D" id="3.40.50.300">
    <property type="entry name" value="P-loop containing nucleotide triphosphate hydrolases"/>
    <property type="match status" value="2"/>
</dbReference>
<dbReference type="GO" id="GO:0046872">
    <property type="term" value="F:metal ion binding"/>
    <property type="evidence" value="ECO:0007669"/>
    <property type="project" value="UniProtKB-UniRule"/>
</dbReference>